<comment type="caution">
    <text evidence="17">The sequence shown here is derived from an EMBL/GenBank/DDBJ whole genome shotgun (WGS) entry which is preliminary data.</text>
</comment>
<evidence type="ECO:0000256" key="11">
    <source>
        <dbReference type="ARBA" id="ARBA00023326"/>
    </source>
</evidence>
<keyword evidence="7" id="KW-0119">Carbohydrate metabolism</keyword>
<evidence type="ECO:0000256" key="15">
    <source>
        <dbReference type="SAM" id="SignalP"/>
    </source>
</evidence>
<dbReference type="PANTHER" id="PTHR10587">
    <property type="entry name" value="GLYCOSYL TRANSFERASE-RELATED"/>
    <property type="match status" value="1"/>
</dbReference>
<proteinExistence type="predicted"/>
<dbReference type="SUPFAM" id="SSF88713">
    <property type="entry name" value="Glycoside hydrolase/deacetylase"/>
    <property type="match status" value="1"/>
</dbReference>
<evidence type="ECO:0000256" key="8">
    <source>
        <dbReference type="ARBA" id="ARBA00023285"/>
    </source>
</evidence>
<feature type="signal peptide" evidence="15">
    <location>
        <begin position="1"/>
        <end position="19"/>
    </location>
</feature>
<name>A0A8H5FJ03_9AGAR</name>
<evidence type="ECO:0000256" key="4">
    <source>
        <dbReference type="ARBA" id="ARBA00022622"/>
    </source>
</evidence>
<dbReference type="OrthoDB" id="407355at2759"/>
<evidence type="ECO:0000256" key="13">
    <source>
        <dbReference type="ARBA" id="ARBA00048494"/>
    </source>
</evidence>
<keyword evidence="11" id="KW-0624">Polysaccharide degradation</keyword>
<dbReference type="InterPro" id="IPR002509">
    <property type="entry name" value="NODB_dom"/>
</dbReference>
<feature type="region of interest" description="Disordered" evidence="14">
    <location>
        <begin position="361"/>
        <end position="391"/>
    </location>
</feature>
<dbReference type="GO" id="GO:0009272">
    <property type="term" value="P:fungal-type cell wall biogenesis"/>
    <property type="evidence" value="ECO:0007669"/>
    <property type="project" value="UniProtKB-ARBA"/>
</dbReference>
<feature type="domain" description="NodB homology" evidence="16">
    <location>
        <begin position="128"/>
        <end position="331"/>
    </location>
</feature>
<dbReference type="GO" id="GO:0071555">
    <property type="term" value="P:cell wall organization"/>
    <property type="evidence" value="ECO:0007669"/>
    <property type="project" value="UniProtKB-KW"/>
</dbReference>
<evidence type="ECO:0000256" key="2">
    <source>
        <dbReference type="ARBA" id="ARBA00004609"/>
    </source>
</evidence>
<keyword evidence="5" id="KW-0146">Chitin degradation</keyword>
<keyword evidence="6" id="KW-0472">Membrane</keyword>
<dbReference type="EMBL" id="JAACJM010000199">
    <property type="protein sequence ID" value="KAF5338173.1"/>
    <property type="molecule type" value="Genomic_DNA"/>
</dbReference>
<evidence type="ECO:0000256" key="7">
    <source>
        <dbReference type="ARBA" id="ARBA00023277"/>
    </source>
</evidence>
<evidence type="ECO:0000256" key="14">
    <source>
        <dbReference type="SAM" id="MobiDB-lite"/>
    </source>
</evidence>
<evidence type="ECO:0000256" key="12">
    <source>
        <dbReference type="ARBA" id="ARBA00024056"/>
    </source>
</evidence>
<dbReference type="Gene3D" id="3.20.20.370">
    <property type="entry name" value="Glycoside hydrolase/deacetylase"/>
    <property type="match status" value="1"/>
</dbReference>
<dbReference type="InterPro" id="IPR050248">
    <property type="entry name" value="Polysacc_deacetylase_ArnD"/>
</dbReference>
<comment type="catalytic activity">
    <reaction evidence="13">
        <text>[(1-&gt;4)-N-acetyl-beta-D-glucosaminyl](n) + n H2O = chitosan + n acetate</text>
        <dbReference type="Rhea" id="RHEA:10464"/>
        <dbReference type="Rhea" id="RHEA-COMP:9593"/>
        <dbReference type="Rhea" id="RHEA-COMP:9597"/>
        <dbReference type="ChEBI" id="CHEBI:15377"/>
        <dbReference type="ChEBI" id="CHEBI:17029"/>
        <dbReference type="ChEBI" id="CHEBI:30089"/>
        <dbReference type="ChEBI" id="CHEBI:57704"/>
        <dbReference type="EC" id="3.5.1.41"/>
    </reaction>
    <physiologicalReaction direction="left-to-right" evidence="13">
        <dbReference type="Rhea" id="RHEA:10465"/>
    </physiologicalReaction>
</comment>
<dbReference type="CDD" id="cd10952">
    <property type="entry name" value="CE4_MrCDA_like"/>
    <property type="match status" value="1"/>
</dbReference>
<comment type="subcellular location">
    <subcellularLocation>
        <location evidence="2">Cell membrane</location>
        <topology evidence="2">Lipid-anchor</topology>
        <topology evidence="2">GPI-anchor</topology>
    </subcellularLocation>
</comment>
<keyword evidence="18" id="KW-1185">Reference proteome</keyword>
<gene>
    <name evidence="17" type="ORF">D9758_014706</name>
</gene>
<keyword evidence="15" id="KW-0732">Signal</keyword>
<keyword evidence="4" id="KW-0336">GPI-anchor</keyword>
<accession>A0A8H5FJ03</accession>
<keyword evidence="4" id="KW-0325">Glycoprotein</keyword>
<evidence type="ECO:0000256" key="3">
    <source>
        <dbReference type="ARBA" id="ARBA00022475"/>
    </source>
</evidence>
<evidence type="ECO:0000256" key="10">
    <source>
        <dbReference type="ARBA" id="ARBA00023316"/>
    </source>
</evidence>
<dbReference type="GO" id="GO:0005886">
    <property type="term" value="C:plasma membrane"/>
    <property type="evidence" value="ECO:0007669"/>
    <property type="project" value="UniProtKB-SubCell"/>
</dbReference>
<dbReference type="PANTHER" id="PTHR10587:SF98">
    <property type="entry name" value="CHITIN DEACETYLASE"/>
    <property type="match status" value="1"/>
</dbReference>
<organism evidence="17 18">
    <name type="scientific">Tetrapyrgos nigripes</name>
    <dbReference type="NCBI Taxonomy" id="182062"/>
    <lineage>
        <taxon>Eukaryota</taxon>
        <taxon>Fungi</taxon>
        <taxon>Dikarya</taxon>
        <taxon>Basidiomycota</taxon>
        <taxon>Agaricomycotina</taxon>
        <taxon>Agaricomycetes</taxon>
        <taxon>Agaricomycetidae</taxon>
        <taxon>Agaricales</taxon>
        <taxon>Marasmiineae</taxon>
        <taxon>Marasmiaceae</taxon>
        <taxon>Tetrapyrgos</taxon>
    </lineage>
</organism>
<feature type="chain" id="PRO_5034157162" description="chitin deacetylase" evidence="15">
    <location>
        <begin position="20"/>
        <end position="417"/>
    </location>
</feature>
<dbReference type="GO" id="GO:0006032">
    <property type="term" value="P:chitin catabolic process"/>
    <property type="evidence" value="ECO:0007669"/>
    <property type="project" value="UniProtKB-KW"/>
</dbReference>
<evidence type="ECO:0000313" key="17">
    <source>
        <dbReference type="EMBL" id="KAF5338173.1"/>
    </source>
</evidence>
<sequence length="417" mass="45078">MRSLSLFLIATLLPRGGWTAAIDRTDEASEASITDGKTECTSYDYPPVTSQLSKFPGNWQTAKILQNDGVALDLWNSISNSIPNIAVKSTSTSGYSASDPDCWWTYSQCTEPKLGGLQPDITAPPEPSTLGYGFDDGPACDHNVFYDFLASNNQKATFFYIGSNVQNYPLEAQRGLADGHEICVHTWSHPHMTTLASEDAFAEIYYSVRIQAVKLAVGVTPTCWRPPYGDIDDRIRAISKALGLQTFMWGYDTDDADVGDGSSVTEADVENLYQQFISKAQKGDFNNTGAIVLTHELNNFTMSEAVKHYPQLKAAFKNIVPVGVGLNITQPYLETNYTLPSFEQYIAGNTVLTGTTTNVSISSTTTSEAPAQSSSSSSSPPVNSGNSDKNGAVPEAVVFRGSVLLTGLMAVITTFLL</sequence>
<dbReference type="AlphaFoldDB" id="A0A8H5FJ03"/>
<keyword evidence="10" id="KW-0961">Cell wall biogenesis/degradation</keyword>
<comment type="cofactor">
    <cofactor evidence="1">
        <name>Co(2+)</name>
        <dbReference type="ChEBI" id="CHEBI:48828"/>
    </cofactor>
</comment>
<keyword evidence="8" id="KW-0170">Cobalt</keyword>
<dbReference type="Proteomes" id="UP000559256">
    <property type="component" value="Unassembled WGS sequence"/>
</dbReference>
<dbReference type="EC" id="3.5.1.41" evidence="12"/>
<evidence type="ECO:0000313" key="18">
    <source>
        <dbReference type="Proteomes" id="UP000559256"/>
    </source>
</evidence>
<reference evidence="17 18" key="1">
    <citation type="journal article" date="2020" name="ISME J.">
        <title>Uncovering the hidden diversity of litter-decomposition mechanisms in mushroom-forming fungi.</title>
        <authorList>
            <person name="Floudas D."/>
            <person name="Bentzer J."/>
            <person name="Ahren D."/>
            <person name="Johansson T."/>
            <person name="Persson P."/>
            <person name="Tunlid A."/>
        </authorList>
    </citation>
    <scope>NUCLEOTIDE SEQUENCE [LARGE SCALE GENOMIC DNA]</scope>
    <source>
        <strain evidence="17 18">CBS 291.85</strain>
    </source>
</reference>
<evidence type="ECO:0000256" key="5">
    <source>
        <dbReference type="ARBA" id="ARBA00023024"/>
    </source>
</evidence>
<dbReference type="GO" id="GO:0000272">
    <property type="term" value="P:polysaccharide catabolic process"/>
    <property type="evidence" value="ECO:0007669"/>
    <property type="project" value="UniProtKB-KW"/>
</dbReference>
<dbReference type="PROSITE" id="PS51677">
    <property type="entry name" value="NODB"/>
    <property type="match status" value="1"/>
</dbReference>
<evidence type="ECO:0000256" key="1">
    <source>
        <dbReference type="ARBA" id="ARBA00001941"/>
    </source>
</evidence>
<keyword evidence="9" id="KW-0449">Lipoprotein</keyword>
<dbReference type="InterPro" id="IPR011330">
    <property type="entry name" value="Glyco_hydro/deAcase_b/a-brl"/>
</dbReference>
<evidence type="ECO:0000256" key="9">
    <source>
        <dbReference type="ARBA" id="ARBA00023288"/>
    </source>
</evidence>
<evidence type="ECO:0000256" key="6">
    <source>
        <dbReference type="ARBA" id="ARBA00023136"/>
    </source>
</evidence>
<evidence type="ECO:0000259" key="16">
    <source>
        <dbReference type="PROSITE" id="PS51677"/>
    </source>
</evidence>
<dbReference type="Pfam" id="PF01522">
    <property type="entry name" value="Polysacc_deac_1"/>
    <property type="match status" value="1"/>
</dbReference>
<protein>
    <recommendedName>
        <fullName evidence="12">chitin deacetylase</fullName>
        <ecNumber evidence="12">3.5.1.41</ecNumber>
    </recommendedName>
</protein>
<feature type="compositionally biased region" description="Low complexity" evidence="14">
    <location>
        <begin position="361"/>
        <end position="387"/>
    </location>
</feature>
<keyword evidence="3" id="KW-1003">Cell membrane</keyword>
<dbReference type="GO" id="GO:0098552">
    <property type="term" value="C:side of membrane"/>
    <property type="evidence" value="ECO:0007669"/>
    <property type="project" value="UniProtKB-KW"/>
</dbReference>
<dbReference type="GO" id="GO:0004099">
    <property type="term" value="F:chitin deacetylase activity"/>
    <property type="evidence" value="ECO:0007669"/>
    <property type="project" value="UniProtKB-EC"/>
</dbReference>